<dbReference type="HOGENOM" id="CLU_033467_0_0_1"/>
<evidence type="ECO:0000313" key="2">
    <source>
        <dbReference type="EMBL" id="EFJ03699.1"/>
    </source>
</evidence>
<feature type="compositionally biased region" description="Basic and acidic residues" evidence="1">
    <location>
        <begin position="113"/>
        <end position="125"/>
    </location>
</feature>
<dbReference type="VEuPathDB" id="FungiDB:SCHCODRAFT_02611728"/>
<proteinExistence type="predicted"/>
<dbReference type="OrthoDB" id="2270193at2759"/>
<dbReference type="InParanoid" id="D8PPT5"/>
<dbReference type="eggNOG" id="ENOG502R0UV">
    <property type="taxonomic scope" value="Eukaryota"/>
</dbReference>
<keyword evidence="3" id="KW-1185">Reference proteome</keyword>
<feature type="compositionally biased region" description="Acidic residues" evidence="1">
    <location>
        <begin position="96"/>
        <end position="112"/>
    </location>
</feature>
<feature type="region of interest" description="Disordered" evidence="1">
    <location>
        <begin position="71"/>
        <end position="126"/>
    </location>
</feature>
<evidence type="ECO:0000256" key="1">
    <source>
        <dbReference type="SAM" id="MobiDB-lite"/>
    </source>
</evidence>
<reference evidence="2 3" key="1">
    <citation type="journal article" date="2010" name="Nat. Biotechnol.">
        <title>Genome sequence of the model mushroom Schizophyllum commune.</title>
        <authorList>
            <person name="Ohm R.A."/>
            <person name="de Jong J.F."/>
            <person name="Lugones L.G."/>
            <person name="Aerts A."/>
            <person name="Kothe E."/>
            <person name="Stajich J.E."/>
            <person name="de Vries R.P."/>
            <person name="Record E."/>
            <person name="Levasseur A."/>
            <person name="Baker S.E."/>
            <person name="Bartholomew K.A."/>
            <person name="Coutinho P.M."/>
            <person name="Erdmann S."/>
            <person name="Fowler T.J."/>
            <person name="Gathman A.C."/>
            <person name="Lombard V."/>
            <person name="Henrissat B."/>
            <person name="Knabe N."/>
            <person name="Kuees U."/>
            <person name="Lilly W.W."/>
            <person name="Lindquist E."/>
            <person name="Lucas S."/>
            <person name="Magnuson J.K."/>
            <person name="Piumi F."/>
            <person name="Raudaskoski M."/>
            <person name="Salamov A."/>
            <person name="Schmutz J."/>
            <person name="Schwarze F.W.M.R."/>
            <person name="vanKuyk P.A."/>
            <person name="Horton J.S."/>
            <person name="Grigoriev I.V."/>
            <person name="Woesten H.A.B."/>
        </authorList>
    </citation>
    <scope>NUCLEOTIDE SEQUENCE [LARGE SCALE GENOMIC DNA]</scope>
    <source>
        <strain evidence="3">H4-8 / FGSC 9210</strain>
    </source>
</reference>
<dbReference type="Proteomes" id="UP000007431">
    <property type="component" value="Unassembled WGS sequence"/>
</dbReference>
<dbReference type="EMBL" id="GL377302">
    <property type="protein sequence ID" value="EFJ03699.1"/>
    <property type="molecule type" value="Genomic_DNA"/>
</dbReference>
<dbReference type="OMA" id="HTEDAYW"/>
<sequence length="307" mass="33582">MGALRVLQVSDYDFYPIQYTADPESVFAHVHVRSNAADEVRVVFNWDAEDAQWKYHNVGLMPFPANSHTSLEDALKEGTPGPSSGHAQAPEPVYHDDDDYWNAYGQDDDGDEEPSHHTAHQHQDGSEDAYWAQYSAIHGTADSTIPSPLPAQKRRTHYFEHADDESVLAAGFASMRPRLPSDPPCPVDLNNRLENISPRSNSPIMMADDHELEARRFGEDAEEEGDSASTGTLGDLSAAPSPKAGGDKDESVVASIAVFDEETEALKDSIKGLYKLWKLKRGMTVKGSDDLARLAFTAVVSDAIATA</sequence>
<dbReference type="AlphaFoldDB" id="D8PPT5"/>
<feature type="region of interest" description="Disordered" evidence="1">
    <location>
        <begin position="216"/>
        <end position="249"/>
    </location>
</feature>
<name>D8PPT5_SCHCM</name>
<accession>D8PPT5</accession>
<gene>
    <name evidence="2" type="ORF">SCHCODRAFT_80777</name>
</gene>
<protein>
    <submittedName>
        <fullName evidence="2">Uncharacterized protein</fullName>
    </submittedName>
</protein>
<dbReference type="KEGG" id="scm:SCHCO_02611728"/>
<evidence type="ECO:0000313" key="3">
    <source>
        <dbReference type="Proteomes" id="UP000007431"/>
    </source>
</evidence>
<dbReference type="GeneID" id="9590082"/>
<organism evidence="3">
    <name type="scientific">Schizophyllum commune (strain H4-8 / FGSC 9210)</name>
    <name type="common">Split gill fungus</name>
    <dbReference type="NCBI Taxonomy" id="578458"/>
    <lineage>
        <taxon>Eukaryota</taxon>
        <taxon>Fungi</taxon>
        <taxon>Dikarya</taxon>
        <taxon>Basidiomycota</taxon>
        <taxon>Agaricomycotina</taxon>
        <taxon>Agaricomycetes</taxon>
        <taxon>Agaricomycetidae</taxon>
        <taxon>Agaricales</taxon>
        <taxon>Schizophyllaceae</taxon>
        <taxon>Schizophyllum</taxon>
    </lineage>
</organism>